<dbReference type="Pfam" id="PF00211">
    <property type="entry name" value="Guanylate_cyc"/>
    <property type="match status" value="1"/>
</dbReference>
<dbReference type="CDD" id="cd07302">
    <property type="entry name" value="CHD"/>
    <property type="match status" value="1"/>
</dbReference>
<feature type="transmembrane region" description="Helical" evidence="1">
    <location>
        <begin position="141"/>
        <end position="164"/>
    </location>
</feature>
<feature type="domain" description="Guanylate cyclase" evidence="2">
    <location>
        <begin position="245"/>
        <end position="375"/>
    </location>
</feature>
<dbReference type="Proteomes" id="UP001150830">
    <property type="component" value="Unassembled WGS sequence"/>
</dbReference>
<dbReference type="SUPFAM" id="SSF55073">
    <property type="entry name" value="Nucleotide cyclase"/>
    <property type="match status" value="1"/>
</dbReference>
<sequence length="446" mass="50152">MRNLFRRKFNLGQTCGILAALQLLVAGLVISILTYSHLLGSLRQEVQDDSVRQLQRLSMVIAPAVLQEDRISLNVTLADWTRGPEMPSIRIMDTSAQIIAESGRQSSGKIINLPLTQDDKVLGNIEATINTITADRIAGRYLSLALMATGLSSLLAGFIAYHLAERSGSYLQQITRQLKQWGEGKPLFIPEHNDGQINEINDLHYSLRRLQQNESRRLALEQALSQFMYRSEKPRTSSVTYQRCAILYFEIDELDILLARLSANELASTLDEYHRLLSQAAKLYNGTLDRYQGDGIVMIFGLPDGNERDTLHCIYAAQLCIGLIQSARRKNPALARVSLRCAAHWGPILLAPVSQDQNTHYSLIGDTLFWASHLARRSEENRVLVSQSLISELPVEIGLEWDEGPLVSDLQGNEQTNFWLRSLPEKSRTLIERQIHHIASTTEKIS</sequence>
<dbReference type="SMART" id="SM00044">
    <property type="entry name" value="CYCc"/>
    <property type="match status" value="1"/>
</dbReference>
<dbReference type="AlphaFoldDB" id="A0A9X3EBX1"/>
<dbReference type="PROSITE" id="PS50125">
    <property type="entry name" value="GUANYLATE_CYCLASE_2"/>
    <property type="match status" value="1"/>
</dbReference>
<name>A0A9X3EBX1_9GAMM</name>
<dbReference type="InterPro" id="IPR029787">
    <property type="entry name" value="Nucleotide_cyclase"/>
</dbReference>
<gene>
    <name evidence="3" type="ORF">OUO13_04060</name>
</gene>
<accession>A0A9X3EBX1</accession>
<dbReference type="GO" id="GO:0035556">
    <property type="term" value="P:intracellular signal transduction"/>
    <property type="evidence" value="ECO:0007669"/>
    <property type="project" value="InterPro"/>
</dbReference>
<keyword evidence="1" id="KW-0812">Transmembrane</keyword>
<dbReference type="GO" id="GO:0009190">
    <property type="term" value="P:cyclic nucleotide biosynthetic process"/>
    <property type="evidence" value="ECO:0007669"/>
    <property type="project" value="InterPro"/>
</dbReference>
<dbReference type="Gene3D" id="3.30.70.1230">
    <property type="entry name" value="Nucleotide cyclase"/>
    <property type="match status" value="1"/>
</dbReference>
<keyword evidence="1" id="KW-0472">Membrane</keyword>
<evidence type="ECO:0000313" key="3">
    <source>
        <dbReference type="EMBL" id="MCY0964350.1"/>
    </source>
</evidence>
<evidence type="ECO:0000259" key="2">
    <source>
        <dbReference type="PROSITE" id="PS50125"/>
    </source>
</evidence>
<dbReference type="EMBL" id="JAPNOA010000016">
    <property type="protein sequence ID" value="MCY0964350.1"/>
    <property type="molecule type" value="Genomic_DNA"/>
</dbReference>
<evidence type="ECO:0000313" key="4">
    <source>
        <dbReference type="Proteomes" id="UP001150830"/>
    </source>
</evidence>
<dbReference type="RefSeq" id="WP_283172567.1">
    <property type="nucleotide sequence ID" value="NZ_JAPNOA010000016.1"/>
</dbReference>
<keyword evidence="4" id="KW-1185">Reference proteome</keyword>
<comment type="caution">
    <text evidence="3">The sequence shown here is derived from an EMBL/GenBank/DDBJ whole genome shotgun (WGS) entry which is preliminary data.</text>
</comment>
<organism evidence="3 4">
    <name type="scientific">Parathalassolituus penaei</name>
    <dbReference type="NCBI Taxonomy" id="2997323"/>
    <lineage>
        <taxon>Bacteria</taxon>
        <taxon>Pseudomonadati</taxon>
        <taxon>Pseudomonadota</taxon>
        <taxon>Gammaproteobacteria</taxon>
        <taxon>Oceanospirillales</taxon>
        <taxon>Oceanospirillaceae</taxon>
        <taxon>Parathalassolituus</taxon>
    </lineage>
</organism>
<reference evidence="3" key="1">
    <citation type="submission" date="2022-11" db="EMBL/GenBank/DDBJ databases">
        <title>Parathalassolutuus dongxingensis gen. nov., sp. nov., a novel member of family Oceanospirillaceae isolated from a coastal shrimp pond in Guangxi, China.</title>
        <authorList>
            <person name="Chen H."/>
        </authorList>
    </citation>
    <scope>NUCLEOTIDE SEQUENCE</scope>
    <source>
        <strain evidence="3">G-43</strain>
    </source>
</reference>
<keyword evidence="1" id="KW-1133">Transmembrane helix</keyword>
<evidence type="ECO:0000256" key="1">
    <source>
        <dbReference type="SAM" id="Phobius"/>
    </source>
</evidence>
<protein>
    <recommendedName>
        <fullName evidence="2">Guanylate cyclase domain-containing protein</fullName>
    </recommendedName>
</protein>
<dbReference type="InterPro" id="IPR001054">
    <property type="entry name" value="A/G_cyclase"/>
</dbReference>
<dbReference type="GO" id="GO:0004016">
    <property type="term" value="F:adenylate cyclase activity"/>
    <property type="evidence" value="ECO:0007669"/>
    <property type="project" value="UniProtKB-ARBA"/>
</dbReference>
<proteinExistence type="predicted"/>